<dbReference type="Proteomes" id="UP000799438">
    <property type="component" value="Unassembled WGS sequence"/>
</dbReference>
<evidence type="ECO:0000313" key="1">
    <source>
        <dbReference type="EMBL" id="KAF2141148.1"/>
    </source>
</evidence>
<evidence type="ECO:0000313" key="2">
    <source>
        <dbReference type="Proteomes" id="UP000799438"/>
    </source>
</evidence>
<feature type="non-terminal residue" evidence="1">
    <location>
        <position position="249"/>
    </location>
</feature>
<gene>
    <name evidence="1" type="ORF">K452DRAFT_207501</name>
</gene>
<dbReference type="PANTHER" id="PTHR37490:SF1">
    <property type="entry name" value="GLYCOSYLTRANSFERASE 2-LIKE DOMAIN-CONTAINING PROTEIN"/>
    <property type="match status" value="1"/>
</dbReference>
<dbReference type="OrthoDB" id="28755at2759"/>
<reference evidence="1" key="1">
    <citation type="journal article" date="2020" name="Stud. Mycol.">
        <title>101 Dothideomycetes genomes: a test case for predicting lifestyles and emergence of pathogens.</title>
        <authorList>
            <person name="Haridas S."/>
            <person name="Albert R."/>
            <person name="Binder M."/>
            <person name="Bloem J."/>
            <person name="Labutti K."/>
            <person name="Salamov A."/>
            <person name="Andreopoulos B."/>
            <person name="Baker S."/>
            <person name="Barry K."/>
            <person name="Bills G."/>
            <person name="Bluhm B."/>
            <person name="Cannon C."/>
            <person name="Castanera R."/>
            <person name="Culley D."/>
            <person name="Daum C."/>
            <person name="Ezra D."/>
            <person name="Gonzalez J."/>
            <person name="Henrissat B."/>
            <person name="Kuo A."/>
            <person name="Liang C."/>
            <person name="Lipzen A."/>
            <person name="Lutzoni F."/>
            <person name="Magnuson J."/>
            <person name="Mondo S."/>
            <person name="Nolan M."/>
            <person name="Ohm R."/>
            <person name="Pangilinan J."/>
            <person name="Park H.-J."/>
            <person name="Ramirez L."/>
            <person name="Alfaro M."/>
            <person name="Sun H."/>
            <person name="Tritt A."/>
            <person name="Yoshinaga Y."/>
            <person name="Zwiers L.-H."/>
            <person name="Turgeon B."/>
            <person name="Goodwin S."/>
            <person name="Spatafora J."/>
            <person name="Crous P."/>
            <person name="Grigoriev I."/>
        </authorList>
    </citation>
    <scope>NUCLEOTIDE SEQUENCE</scope>
    <source>
        <strain evidence="1">CBS 121167</strain>
    </source>
</reference>
<keyword evidence="2" id="KW-1185">Reference proteome</keyword>
<dbReference type="PANTHER" id="PTHR37490">
    <property type="entry name" value="EXPRESSED PROTEIN"/>
    <property type="match status" value="1"/>
</dbReference>
<sequence length="249" mass="27108">SGSAANLDCGYTAPHTLDVVISMYDEPISSIEAISSALAGIPAFSALDAPPRLHIYTKHNGTDPEQLKEATGAHAVTRLPNVGREGHTYLHHILSHWDALAHQTLFLQAEPHYLSQAFARLDAAYTPATGMISLGDSGYTCACGACGDLNWHDTAGTIAQVYEAVNSNRTCAPGKRVLLSYRGQFLASAARIRGVGRGVYEGLNWTLTAPESWAWGDEWRFDERENSANAPQFGYTLERLWNVLMQCAE</sequence>
<proteinExistence type="predicted"/>
<accession>A0A6A6BC08</accession>
<dbReference type="EMBL" id="ML995488">
    <property type="protein sequence ID" value="KAF2141148.1"/>
    <property type="molecule type" value="Genomic_DNA"/>
</dbReference>
<name>A0A6A6BC08_9PEZI</name>
<organism evidence="1 2">
    <name type="scientific">Aplosporella prunicola CBS 121167</name>
    <dbReference type="NCBI Taxonomy" id="1176127"/>
    <lineage>
        <taxon>Eukaryota</taxon>
        <taxon>Fungi</taxon>
        <taxon>Dikarya</taxon>
        <taxon>Ascomycota</taxon>
        <taxon>Pezizomycotina</taxon>
        <taxon>Dothideomycetes</taxon>
        <taxon>Dothideomycetes incertae sedis</taxon>
        <taxon>Botryosphaeriales</taxon>
        <taxon>Aplosporellaceae</taxon>
        <taxon>Aplosporella</taxon>
    </lineage>
</organism>
<protein>
    <submittedName>
        <fullName evidence="1">Uncharacterized protein</fullName>
    </submittedName>
</protein>
<feature type="non-terminal residue" evidence="1">
    <location>
        <position position="1"/>
    </location>
</feature>
<dbReference type="RefSeq" id="XP_033396861.1">
    <property type="nucleotide sequence ID" value="XM_033536124.1"/>
</dbReference>
<dbReference type="AlphaFoldDB" id="A0A6A6BC08"/>
<dbReference type="GeneID" id="54293620"/>